<dbReference type="InterPro" id="IPR035897">
    <property type="entry name" value="Toll_tir_struct_dom_sf"/>
</dbReference>
<dbReference type="Pfam" id="PF13676">
    <property type="entry name" value="TIR_2"/>
    <property type="match status" value="1"/>
</dbReference>
<dbReference type="SUPFAM" id="SSF52200">
    <property type="entry name" value="Toll/Interleukin receptor TIR domain"/>
    <property type="match status" value="1"/>
</dbReference>
<protein>
    <submittedName>
        <fullName evidence="3">TIR domain-containing protein</fullName>
    </submittedName>
</protein>
<dbReference type="AlphaFoldDB" id="A0A5J5I294"/>
<dbReference type="Proteomes" id="UP000326364">
    <property type="component" value="Unassembled WGS sequence"/>
</dbReference>
<evidence type="ECO:0000313" key="5">
    <source>
        <dbReference type="Proteomes" id="UP000326364"/>
    </source>
</evidence>
<dbReference type="RefSeq" id="WP_120251160.1">
    <property type="nucleotide sequence ID" value="NZ_JBNNIY010000010.1"/>
</dbReference>
<dbReference type="InterPro" id="IPR000157">
    <property type="entry name" value="TIR_dom"/>
</dbReference>
<evidence type="ECO:0000259" key="1">
    <source>
        <dbReference type="Pfam" id="PF13676"/>
    </source>
</evidence>
<dbReference type="Gene3D" id="3.40.50.10140">
    <property type="entry name" value="Toll/interleukin-1 receptor homology (TIR) domain"/>
    <property type="match status" value="1"/>
</dbReference>
<accession>A0A5J5I294</accession>
<reference evidence="4 5" key="1">
    <citation type="submission" date="2019-09" db="EMBL/GenBank/DDBJ databases">
        <authorList>
            <person name="Feng G."/>
        </authorList>
    </citation>
    <scope>NUCLEOTIDE SEQUENCE [LARGE SCALE GENOMIC DNA]</scope>
    <source>
        <strain evidence="3 4">KACC 19283</strain>
        <strain evidence="2 5">KACC 19284</strain>
    </source>
</reference>
<evidence type="ECO:0000313" key="2">
    <source>
        <dbReference type="EMBL" id="KAA9014937.1"/>
    </source>
</evidence>
<gene>
    <name evidence="3" type="ORF">F4U95_14970</name>
    <name evidence="2" type="ORF">F4U96_14845</name>
</gene>
<comment type="caution">
    <text evidence="3">The sequence shown here is derived from an EMBL/GenBank/DDBJ whole genome shotgun (WGS) entry which is preliminary data.</text>
</comment>
<dbReference type="GO" id="GO:0007165">
    <property type="term" value="P:signal transduction"/>
    <property type="evidence" value="ECO:0007669"/>
    <property type="project" value="InterPro"/>
</dbReference>
<evidence type="ECO:0000313" key="3">
    <source>
        <dbReference type="EMBL" id="KAA9027862.1"/>
    </source>
</evidence>
<dbReference type="EMBL" id="VYQB01000011">
    <property type="protein sequence ID" value="KAA9014937.1"/>
    <property type="molecule type" value="Genomic_DNA"/>
</dbReference>
<keyword evidence="5" id="KW-1185">Reference proteome</keyword>
<feature type="domain" description="TIR" evidence="1">
    <location>
        <begin position="4"/>
        <end position="85"/>
    </location>
</feature>
<organism evidence="3 4">
    <name type="scientific">Sphingobium limneticum</name>
    <dbReference type="NCBI Taxonomy" id="1007511"/>
    <lineage>
        <taxon>Bacteria</taxon>
        <taxon>Pseudomonadati</taxon>
        <taxon>Pseudomonadota</taxon>
        <taxon>Alphaproteobacteria</taxon>
        <taxon>Sphingomonadales</taxon>
        <taxon>Sphingomonadaceae</taxon>
        <taxon>Sphingobium</taxon>
    </lineage>
</organism>
<proteinExistence type="predicted"/>
<sequence>MVKVFLSHQSADSLLATRIERRLRELHGIESYLDVIDPYISGRGENLALHIQTEMGKCTQLLAIVSDTTRYSQWVPWEIGVATEKDYPLATFSTGSSLPPEFLRKWPYLQSDADLDAYARRSKNAERSFEEKRRIVTAGVARIRSTNEFFTGLRADLGQR</sequence>
<evidence type="ECO:0000313" key="4">
    <source>
        <dbReference type="Proteomes" id="UP000325933"/>
    </source>
</evidence>
<name>A0A5J5I294_9SPHN</name>
<dbReference type="EMBL" id="VYQA01000011">
    <property type="protein sequence ID" value="KAA9027862.1"/>
    <property type="molecule type" value="Genomic_DNA"/>
</dbReference>
<dbReference type="Proteomes" id="UP000325933">
    <property type="component" value="Unassembled WGS sequence"/>
</dbReference>